<name>A0A6V8HPK3_TALPI</name>
<keyword evidence="3" id="KW-1185">Reference proteome</keyword>
<accession>A0A6V8HPK3</accession>
<proteinExistence type="predicted"/>
<sequence length="99" mass="10784">MKLGKTEWLVRTLAQIGQAQRGGSAPSPLGVDSGSTSRLPADDMSDLCIPSIDTQTTEQNSKTRSRLLLASRPGLLERRLFALRHIAEGVFRANQIPLN</sequence>
<evidence type="ECO:0000313" key="3">
    <source>
        <dbReference type="Proteomes" id="UP000053095"/>
    </source>
</evidence>
<dbReference type="AlphaFoldDB" id="A0A6V8HPK3"/>
<evidence type="ECO:0000313" key="2">
    <source>
        <dbReference type="EMBL" id="GAM43957.1"/>
    </source>
</evidence>
<dbReference type="EMBL" id="DF933856">
    <property type="protein sequence ID" value="GAM43957.1"/>
    <property type="molecule type" value="Genomic_DNA"/>
</dbReference>
<evidence type="ECO:0000256" key="1">
    <source>
        <dbReference type="SAM" id="MobiDB-lite"/>
    </source>
</evidence>
<feature type="region of interest" description="Disordered" evidence="1">
    <location>
        <begin position="19"/>
        <end position="43"/>
    </location>
</feature>
<comment type="caution">
    <text evidence="2">The sequence shown here is derived from an EMBL/GenBank/DDBJ whole genome shotgun (WGS) entry which is preliminary data.</text>
</comment>
<gene>
    <name evidence="2" type="ORF">TCE0_060f19190</name>
</gene>
<dbReference type="Proteomes" id="UP000053095">
    <property type="component" value="Unassembled WGS sequence"/>
</dbReference>
<protein>
    <submittedName>
        <fullName evidence="2">Uncharacterized protein</fullName>
    </submittedName>
</protein>
<reference evidence="3" key="1">
    <citation type="journal article" date="2015" name="Genome Announc.">
        <title>Draft genome sequence of Talaromyces cellulolyticus strain Y-94, a source of lignocellulosic biomass-degrading enzymes.</title>
        <authorList>
            <person name="Fujii T."/>
            <person name="Koike H."/>
            <person name="Sawayama S."/>
            <person name="Yano S."/>
            <person name="Inoue H."/>
        </authorList>
    </citation>
    <scope>NUCLEOTIDE SEQUENCE [LARGE SCALE GENOMIC DNA]</scope>
    <source>
        <strain evidence="3">Y-94</strain>
    </source>
</reference>
<organism evidence="2 3">
    <name type="scientific">Talaromyces pinophilus</name>
    <name type="common">Penicillium pinophilum</name>
    <dbReference type="NCBI Taxonomy" id="128442"/>
    <lineage>
        <taxon>Eukaryota</taxon>
        <taxon>Fungi</taxon>
        <taxon>Dikarya</taxon>
        <taxon>Ascomycota</taxon>
        <taxon>Pezizomycotina</taxon>
        <taxon>Eurotiomycetes</taxon>
        <taxon>Eurotiomycetidae</taxon>
        <taxon>Eurotiales</taxon>
        <taxon>Trichocomaceae</taxon>
        <taxon>Talaromyces</taxon>
        <taxon>Talaromyces sect. Talaromyces</taxon>
    </lineage>
</organism>